<dbReference type="GO" id="GO:0005975">
    <property type="term" value="P:carbohydrate metabolic process"/>
    <property type="evidence" value="ECO:0007669"/>
    <property type="project" value="InterPro"/>
</dbReference>
<evidence type="ECO:0000313" key="2">
    <source>
        <dbReference type="Proteomes" id="UP000291822"/>
    </source>
</evidence>
<reference evidence="1 2" key="1">
    <citation type="submission" date="2019-02" db="EMBL/GenBank/DDBJ databases">
        <title>Dyella amyloliquefaciens sp. nov., isolated from forest soil.</title>
        <authorList>
            <person name="Gao Z.-H."/>
            <person name="Qiu L.-H."/>
        </authorList>
    </citation>
    <scope>NUCLEOTIDE SEQUENCE [LARGE SCALE GENOMIC DNA]</scope>
    <source>
        <strain evidence="1 2">KACC 12747</strain>
    </source>
</reference>
<comment type="caution">
    <text evidence="1">The sequence shown here is derived from an EMBL/GenBank/DDBJ whole genome shotgun (WGS) entry which is preliminary data.</text>
</comment>
<name>A0A4R0YJQ9_9GAMM</name>
<dbReference type="Proteomes" id="UP000291822">
    <property type="component" value="Unassembled WGS sequence"/>
</dbReference>
<evidence type="ECO:0000313" key="1">
    <source>
        <dbReference type="EMBL" id="TCI06429.1"/>
    </source>
</evidence>
<dbReference type="AlphaFoldDB" id="A0A4R0YJQ9"/>
<keyword evidence="2" id="KW-1185">Reference proteome</keyword>
<sequence length="165" mass="18707">MSPSRGCAGVRGEHGQRLATGDYGLRLSQQNLTRYFLTQQLPLAAWSLLRTWQELHAEPDPSFRASLQAYAWKPLDWILGSHPYHRSMLMGSGHRNARYMCLESHTYIHAADAIINGITSGPSHEDGIAFDLGYAQAGKDEDWRWTGQWLPRAAWYVLAINFPHD</sequence>
<dbReference type="Gene3D" id="1.50.10.10">
    <property type="match status" value="2"/>
</dbReference>
<gene>
    <name evidence="1" type="ORF">EZM97_33635</name>
</gene>
<dbReference type="SUPFAM" id="SSF48208">
    <property type="entry name" value="Six-hairpin glycosidases"/>
    <property type="match status" value="1"/>
</dbReference>
<dbReference type="RefSeq" id="WP_131413143.1">
    <property type="nucleotide sequence ID" value="NZ_SJTG01000006.1"/>
</dbReference>
<protein>
    <submittedName>
        <fullName evidence="1">Uncharacterized protein</fullName>
    </submittedName>
</protein>
<dbReference type="EMBL" id="SJTG01000006">
    <property type="protein sequence ID" value="TCI06429.1"/>
    <property type="molecule type" value="Genomic_DNA"/>
</dbReference>
<proteinExistence type="predicted"/>
<dbReference type="InterPro" id="IPR008928">
    <property type="entry name" value="6-hairpin_glycosidase_sf"/>
</dbReference>
<organism evidence="1 2">
    <name type="scientific">Dyella soli</name>
    <dbReference type="NCBI Taxonomy" id="522319"/>
    <lineage>
        <taxon>Bacteria</taxon>
        <taxon>Pseudomonadati</taxon>
        <taxon>Pseudomonadota</taxon>
        <taxon>Gammaproteobacteria</taxon>
        <taxon>Lysobacterales</taxon>
        <taxon>Rhodanobacteraceae</taxon>
        <taxon>Dyella</taxon>
    </lineage>
</organism>
<dbReference type="InterPro" id="IPR012341">
    <property type="entry name" value="6hp_glycosidase-like_sf"/>
</dbReference>
<accession>A0A4R0YJQ9</accession>